<proteinExistence type="predicted"/>
<organism evidence="2 3">
    <name type="scientific">Chitinophaga rupis</name>
    <dbReference type="NCBI Taxonomy" id="573321"/>
    <lineage>
        <taxon>Bacteria</taxon>
        <taxon>Pseudomonadati</taxon>
        <taxon>Bacteroidota</taxon>
        <taxon>Chitinophagia</taxon>
        <taxon>Chitinophagales</taxon>
        <taxon>Chitinophagaceae</taxon>
        <taxon>Chitinophaga</taxon>
    </lineage>
</organism>
<name>A0A1H7PI21_9BACT</name>
<evidence type="ECO:0000313" key="2">
    <source>
        <dbReference type="EMBL" id="SEL34935.1"/>
    </source>
</evidence>
<protein>
    <submittedName>
        <fullName evidence="2">Sugar phosphate isomerase/epimerase</fullName>
    </submittedName>
</protein>
<gene>
    <name evidence="2" type="ORF">SAMN04488505_10281</name>
</gene>
<dbReference type="EMBL" id="FOBB01000002">
    <property type="protein sequence ID" value="SEL34935.1"/>
    <property type="molecule type" value="Genomic_DNA"/>
</dbReference>
<dbReference type="Proteomes" id="UP000198984">
    <property type="component" value="Unassembled WGS sequence"/>
</dbReference>
<feature type="domain" description="Xylose isomerase-like TIM barrel" evidence="1">
    <location>
        <begin position="21"/>
        <end position="185"/>
    </location>
</feature>
<accession>A0A1H7PI21</accession>
<dbReference type="InterPro" id="IPR036237">
    <property type="entry name" value="Xyl_isomerase-like_sf"/>
</dbReference>
<reference evidence="2 3" key="1">
    <citation type="submission" date="2016-10" db="EMBL/GenBank/DDBJ databases">
        <authorList>
            <person name="de Groot N.N."/>
        </authorList>
    </citation>
    <scope>NUCLEOTIDE SEQUENCE [LARGE SCALE GENOMIC DNA]</scope>
    <source>
        <strain evidence="2 3">DSM 21039</strain>
    </source>
</reference>
<dbReference type="SUPFAM" id="SSF51658">
    <property type="entry name" value="Xylose isomerase-like"/>
    <property type="match status" value="1"/>
</dbReference>
<keyword evidence="3" id="KW-1185">Reference proteome</keyword>
<keyword evidence="2" id="KW-0413">Isomerase</keyword>
<dbReference type="STRING" id="573321.SAMN04488505_10281"/>
<dbReference type="InterPro" id="IPR013022">
    <property type="entry name" value="Xyl_isomerase-like_TIM-brl"/>
</dbReference>
<dbReference type="OrthoDB" id="2555274at2"/>
<dbReference type="GO" id="GO:0016853">
    <property type="term" value="F:isomerase activity"/>
    <property type="evidence" value="ECO:0007669"/>
    <property type="project" value="UniProtKB-KW"/>
</dbReference>
<dbReference type="AlphaFoldDB" id="A0A1H7PI21"/>
<dbReference type="RefSeq" id="WP_089908690.1">
    <property type="nucleotide sequence ID" value="NZ_FOBB01000002.1"/>
</dbReference>
<dbReference type="Gene3D" id="3.20.20.150">
    <property type="entry name" value="Divalent-metal-dependent TIM barrel enzymes"/>
    <property type="match status" value="1"/>
</dbReference>
<evidence type="ECO:0000259" key="1">
    <source>
        <dbReference type="Pfam" id="PF01261"/>
    </source>
</evidence>
<dbReference type="Pfam" id="PF01261">
    <property type="entry name" value="AP_endonuc_2"/>
    <property type="match status" value="1"/>
</dbReference>
<evidence type="ECO:0000313" key="3">
    <source>
        <dbReference type="Proteomes" id="UP000198984"/>
    </source>
</evidence>
<sequence>MKILFFCPRWGHAHVPWNVFVQQVKAAGYDGVETDVPADEKERGQMLEALAKHGLLLVAQHWETVTPDFDAHLPAYMERLQRMAAVSPLCINAQTGRDFFTMEQNGQLITAAAQVAAATGIPVYHETHRSKFSFAAHVTAAYLQQFPGLQLTLDLSHWIAVAESFLQEQQPAVALAVSRTRHIHARVGHTQGAQVSDPRAPEWEAALQVHLDCWDEVVRINKQAGLQQLTVTAEFGPPPYMPLLPYTQQPVASQWDINLYMKALLNSRYNHNPFA</sequence>